<protein>
    <recommendedName>
        <fullName evidence="3">Transposase</fullName>
    </recommendedName>
</protein>
<accession>A0ABY8XK11</accession>
<reference evidence="1 2" key="1">
    <citation type="submission" date="2023-06" db="EMBL/GenBank/DDBJ databases">
        <authorList>
            <person name="Oyuntsetseg B."/>
            <person name="Kim S.B."/>
        </authorList>
    </citation>
    <scope>NUCLEOTIDE SEQUENCE [LARGE SCALE GENOMIC DNA]</scope>
    <source>
        <strain evidence="1 2">2-2</strain>
    </source>
</reference>
<sequence length="57" mass="6451">MTAESPLPPDPDAGTELAWLRKENALLRVERDMLMRVAAGYASDMALLRRREPERPS</sequence>
<evidence type="ECO:0008006" key="3">
    <source>
        <dbReference type="Google" id="ProtNLM"/>
    </source>
</evidence>
<keyword evidence="2" id="KW-1185">Reference proteome</keyword>
<name>A0ABY8XK11_9PSEU</name>
<dbReference type="RefSeq" id="WP_285453012.1">
    <property type="nucleotide sequence ID" value="NZ_CP127173.1"/>
</dbReference>
<dbReference type="Proteomes" id="UP001227101">
    <property type="component" value="Chromosome"/>
</dbReference>
<evidence type="ECO:0000313" key="2">
    <source>
        <dbReference type="Proteomes" id="UP001227101"/>
    </source>
</evidence>
<dbReference type="EMBL" id="CP127173">
    <property type="protein sequence ID" value="WIV55951.1"/>
    <property type="molecule type" value="Genomic_DNA"/>
</dbReference>
<proteinExistence type="predicted"/>
<organism evidence="1 2">
    <name type="scientific">Amycolatopsis nalaikhensis</name>
    <dbReference type="NCBI Taxonomy" id="715472"/>
    <lineage>
        <taxon>Bacteria</taxon>
        <taxon>Bacillati</taxon>
        <taxon>Actinomycetota</taxon>
        <taxon>Actinomycetes</taxon>
        <taxon>Pseudonocardiales</taxon>
        <taxon>Pseudonocardiaceae</taxon>
        <taxon>Amycolatopsis</taxon>
    </lineage>
</organism>
<gene>
    <name evidence="1" type="ORF">QP939_45325</name>
</gene>
<evidence type="ECO:0000313" key="1">
    <source>
        <dbReference type="EMBL" id="WIV55951.1"/>
    </source>
</evidence>